<evidence type="ECO:0000313" key="13">
    <source>
        <dbReference type="WBParaSite" id="TTAC_0001068601-mRNA-1"/>
    </source>
</evidence>
<dbReference type="PROSITE" id="PS00178">
    <property type="entry name" value="AA_TRNA_LIGASE_I"/>
    <property type="match status" value="1"/>
</dbReference>
<proteinExistence type="inferred from homology"/>
<keyword evidence="2 9" id="KW-0436">Ligase</keyword>
<evidence type="ECO:0000256" key="10">
    <source>
        <dbReference type="SAM" id="SignalP"/>
    </source>
</evidence>
<evidence type="ECO:0000256" key="3">
    <source>
        <dbReference type="ARBA" id="ARBA00022741"/>
    </source>
</evidence>
<comment type="catalytic activity">
    <reaction evidence="8">
        <text>tRNA(Tyr) + L-tyrosine + ATP = L-tyrosyl-tRNA(Tyr) + AMP + diphosphate + H(+)</text>
        <dbReference type="Rhea" id="RHEA:10220"/>
        <dbReference type="Rhea" id="RHEA-COMP:9706"/>
        <dbReference type="Rhea" id="RHEA-COMP:9707"/>
        <dbReference type="ChEBI" id="CHEBI:15378"/>
        <dbReference type="ChEBI" id="CHEBI:30616"/>
        <dbReference type="ChEBI" id="CHEBI:33019"/>
        <dbReference type="ChEBI" id="CHEBI:58315"/>
        <dbReference type="ChEBI" id="CHEBI:78442"/>
        <dbReference type="ChEBI" id="CHEBI:78536"/>
        <dbReference type="ChEBI" id="CHEBI:456215"/>
        <dbReference type="EC" id="6.1.1.1"/>
    </reaction>
</comment>
<sequence length="360" mass="38761">MSFLVSLLVFMLAAQVLKAQLVATGYPSLSKQGSYSEDVYRISADTSVRDARKAGAEVVKQVANPLVSGLLYPLLQALDEEYLHVDAQFGGVDQRKIFVMAERILPRLGYRKRIHLMNPMVPGLTGDKMSASEAASKIDLLESSSSVQAKLATAACPPGQRAAEGNGVLAFIKFVVFPLVNLAAPGSGVKVGDMSFATFNDLEAAYVAGVAEVSPEALRACIFEHLDPRIEVVRQRFTEPRLLKLLSDAYPADDAHCVEKHAAESGSASLTAVFSDDGLTDLKNRLSSIESQLPSLEPSSLKSIADLLLLNLESLQPLTSRRVLRCMWSIAPSGVPHLGHTLPLRLLARLSCISGVHVNV</sequence>
<dbReference type="GO" id="GO:0005737">
    <property type="term" value="C:cytoplasm"/>
    <property type="evidence" value="ECO:0007669"/>
    <property type="project" value="TreeGrafter"/>
</dbReference>
<keyword evidence="3 9" id="KW-0547">Nucleotide-binding</keyword>
<dbReference type="OrthoDB" id="197206at2759"/>
<organism evidence="13">
    <name type="scientific">Hydatigena taeniaeformis</name>
    <name type="common">Feline tapeworm</name>
    <name type="synonym">Taenia taeniaeformis</name>
    <dbReference type="NCBI Taxonomy" id="6205"/>
    <lineage>
        <taxon>Eukaryota</taxon>
        <taxon>Metazoa</taxon>
        <taxon>Spiralia</taxon>
        <taxon>Lophotrochozoa</taxon>
        <taxon>Platyhelminthes</taxon>
        <taxon>Cestoda</taxon>
        <taxon>Eucestoda</taxon>
        <taxon>Cyclophyllidea</taxon>
        <taxon>Taeniidae</taxon>
        <taxon>Hydatigera</taxon>
    </lineage>
</organism>
<reference evidence="11 12" key="2">
    <citation type="submission" date="2018-11" db="EMBL/GenBank/DDBJ databases">
        <authorList>
            <consortium name="Pathogen Informatics"/>
        </authorList>
    </citation>
    <scope>NUCLEOTIDE SEQUENCE [LARGE SCALE GENOMIC DNA]</scope>
</reference>
<comment type="similarity">
    <text evidence="9">Belongs to the class-I aminoacyl-tRNA synthetase family.</text>
</comment>
<dbReference type="Pfam" id="PF00579">
    <property type="entry name" value="tRNA-synt_1b"/>
    <property type="match status" value="1"/>
</dbReference>
<keyword evidence="5 9" id="KW-0648">Protein biosynthesis</keyword>
<evidence type="ECO:0000256" key="9">
    <source>
        <dbReference type="RuleBase" id="RU363036"/>
    </source>
</evidence>
<protein>
    <recommendedName>
        <fullName evidence="1">tyrosine--tRNA ligase</fullName>
        <ecNumber evidence="1">6.1.1.1</ecNumber>
    </recommendedName>
    <alternativeName>
        <fullName evidence="7">Tyrosyl-tRNA synthetase</fullName>
    </alternativeName>
</protein>
<dbReference type="InterPro" id="IPR050489">
    <property type="entry name" value="Tyr-tRNA_synthase"/>
</dbReference>
<gene>
    <name evidence="11" type="ORF">TTAC_LOCUS10669</name>
</gene>
<dbReference type="Gene3D" id="3.40.50.620">
    <property type="entry name" value="HUPs"/>
    <property type="match status" value="1"/>
</dbReference>
<keyword evidence="4 9" id="KW-0067">ATP-binding</keyword>
<evidence type="ECO:0000256" key="5">
    <source>
        <dbReference type="ARBA" id="ARBA00022917"/>
    </source>
</evidence>
<evidence type="ECO:0000313" key="11">
    <source>
        <dbReference type="EMBL" id="VDM35649.1"/>
    </source>
</evidence>
<feature type="signal peptide" evidence="10">
    <location>
        <begin position="1"/>
        <end position="19"/>
    </location>
</feature>
<dbReference type="Proteomes" id="UP000274429">
    <property type="component" value="Unassembled WGS sequence"/>
</dbReference>
<dbReference type="AlphaFoldDB" id="A0A0R3XAV9"/>
<dbReference type="InterPro" id="IPR001412">
    <property type="entry name" value="aa-tRNA-synth_I_CS"/>
</dbReference>
<dbReference type="InterPro" id="IPR014729">
    <property type="entry name" value="Rossmann-like_a/b/a_fold"/>
</dbReference>
<evidence type="ECO:0000256" key="1">
    <source>
        <dbReference type="ARBA" id="ARBA00013160"/>
    </source>
</evidence>
<dbReference type="PRINTS" id="PR01040">
    <property type="entry name" value="TRNASYNTHTYR"/>
</dbReference>
<dbReference type="PANTHER" id="PTHR46264:SF4">
    <property type="entry name" value="TYROSINE--TRNA LIGASE, CYTOPLASMIC"/>
    <property type="match status" value="1"/>
</dbReference>
<dbReference type="InterPro" id="IPR002305">
    <property type="entry name" value="aa-tRNA-synth_Ic"/>
</dbReference>
<evidence type="ECO:0000256" key="2">
    <source>
        <dbReference type="ARBA" id="ARBA00022598"/>
    </source>
</evidence>
<evidence type="ECO:0000256" key="8">
    <source>
        <dbReference type="ARBA" id="ARBA00048248"/>
    </source>
</evidence>
<dbReference type="SUPFAM" id="SSF52374">
    <property type="entry name" value="Nucleotidylyl transferase"/>
    <property type="match status" value="1"/>
</dbReference>
<dbReference type="WBParaSite" id="TTAC_0001068601-mRNA-1">
    <property type="protein sequence ID" value="TTAC_0001068601-mRNA-1"/>
    <property type="gene ID" value="TTAC_0001068601"/>
</dbReference>
<evidence type="ECO:0000256" key="4">
    <source>
        <dbReference type="ARBA" id="ARBA00022840"/>
    </source>
</evidence>
<dbReference type="InterPro" id="IPR002307">
    <property type="entry name" value="Tyr-tRNA-ligase"/>
</dbReference>
<keyword evidence="12" id="KW-1185">Reference proteome</keyword>
<dbReference type="GO" id="GO:0004831">
    <property type="term" value="F:tyrosine-tRNA ligase activity"/>
    <property type="evidence" value="ECO:0007669"/>
    <property type="project" value="UniProtKB-EC"/>
</dbReference>
<dbReference type="PANTHER" id="PTHR46264">
    <property type="entry name" value="TYROSINE-TRNA LIGASE"/>
    <property type="match status" value="1"/>
</dbReference>
<accession>A0A0R3XAV9</accession>
<dbReference type="GO" id="GO:0006437">
    <property type="term" value="P:tyrosyl-tRNA aminoacylation"/>
    <property type="evidence" value="ECO:0007669"/>
    <property type="project" value="InterPro"/>
</dbReference>
<name>A0A0R3XAV9_HYDTA</name>
<dbReference type="Gene3D" id="1.10.240.10">
    <property type="entry name" value="Tyrosyl-Transfer RNA Synthetase"/>
    <property type="match status" value="1"/>
</dbReference>
<evidence type="ECO:0000313" key="12">
    <source>
        <dbReference type="Proteomes" id="UP000274429"/>
    </source>
</evidence>
<dbReference type="EMBL" id="UYWX01022022">
    <property type="protein sequence ID" value="VDM35649.1"/>
    <property type="molecule type" value="Genomic_DNA"/>
</dbReference>
<keyword evidence="10" id="KW-0732">Signal</keyword>
<dbReference type="STRING" id="6205.A0A0R3XAV9"/>
<keyword evidence="6 9" id="KW-0030">Aminoacyl-tRNA synthetase</keyword>
<feature type="chain" id="PRO_5043133307" description="tyrosine--tRNA ligase" evidence="10">
    <location>
        <begin position="20"/>
        <end position="360"/>
    </location>
</feature>
<reference evidence="13" key="1">
    <citation type="submission" date="2017-02" db="UniProtKB">
        <authorList>
            <consortium name="WormBaseParasite"/>
        </authorList>
    </citation>
    <scope>IDENTIFICATION</scope>
</reference>
<evidence type="ECO:0000256" key="7">
    <source>
        <dbReference type="ARBA" id="ARBA00033323"/>
    </source>
</evidence>
<evidence type="ECO:0000256" key="6">
    <source>
        <dbReference type="ARBA" id="ARBA00023146"/>
    </source>
</evidence>
<dbReference type="EC" id="6.1.1.1" evidence="1"/>
<dbReference type="GO" id="GO:0005524">
    <property type="term" value="F:ATP binding"/>
    <property type="evidence" value="ECO:0007669"/>
    <property type="project" value="UniProtKB-KW"/>
</dbReference>